<keyword evidence="2" id="KW-0489">Methyltransferase</keyword>
<evidence type="ECO:0000313" key="2">
    <source>
        <dbReference type="EMBL" id="AHN97836.1"/>
    </source>
</evidence>
<dbReference type="InterPro" id="IPR041698">
    <property type="entry name" value="Methyltransf_25"/>
</dbReference>
<dbReference type="GO" id="GO:0008168">
    <property type="term" value="F:methyltransferase activity"/>
    <property type="evidence" value="ECO:0007669"/>
    <property type="project" value="UniProtKB-KW"/>
</dbReference>
<sequence length="267" mass="28919">MSYEVTRFAGSIPALYDRHLGPVLFEPYARDLAARLPSDAKRVLEIAAGTGRVTRQLLAQLPADAQLVATDLNEPMIDEARRQLGGDPRVTWQTADAQALPFPDGGFDAVACQFGLMFMPDKLLAMREMRRVLRPGGTLLLNVWDALELNSATLVLHTLAIDTFPEDPPLFFATPFSMTDAPVLDALAREAGFRSVRIDTVRKTAEAESASHLATGLVRGNPVWNQLVDRGVDAPAFEAAVATALAREFGDSPCRSPLSAHVLTAVV</sequence>
<dbReference type="PROSITE" id="PS51608">
    <property type="entry name" value="SAM_MT_UBIE"/>
    <property type="match status" value="1"/>
</dbReference>
<keyword evidence="2" id="KW-0808">Transferase</keyword>
<dbReference type="CDD" id="cd02440">
    <property type="entry name" value="AdoMet_MTases"/>
    <property type="match status" value="1"/>
</dbReference>
<evidence type="ECO:0000259" key="1">
    <source>
        <dbReference type="Pfam" id="PF13649"/>
    </source>
</evidence>
<organism evidence="2">
    <name type="scientific">uncultured bacterium lac111</name>
    <dbReference type="NCBI Taxonomy" id="1447235"/>
    <lineage>
        <taxon>Bacteria</taxon>
        <taxon>environmental samples</taxon>
    </lineage>
</organism>
<dbReference type="EMBL" id="KF796601">
    <property type="protein sequence ID" value="AHN97836.1"/>
    <property type="molecule type" value="Genomic_DNA"/>
</dbReference>
<dbReference type="AlphaFoldDB" id="X2LJI7"/>
<dbReference type="PANTHER" id="PTHR43591">
    <property type="entry name" value="METHYLTRANSFERASE"/>
    <property type="match status" value="1"/>
</dbReference>
<dbReference type="SUPFAM" id="SSF53335">
    <property type="entry name" value="S-adenosyl-L-methionine-dependent methyltransferases"/>
    <property type="match status" value="1"/>
</dbReference>
<dbReference type="GO" id="GO:0032259">
    <property type="term" value="P:methylation"/>
    <property type="evidence" value="ECO:0007669"/>
    <property type="project" value="UniProtKB-KW"/>
</dbReference>
<name>X2LJI7_9BACT</name>
<reference evidence="2" key="1">
    <citation type="submission" date="2013-10" db="EMBL/GenBank/DDBJ databases">
        <title>Functional metagenomics reveals novel beta-galactosidases not predictable from gene sequences.</title>
        <authorList>
            <person name="Cheng J."/>
            <person name="Engel K."/>
            <person name="Romantsov T."/>
            <person name="Neufeld J.D."/>
            <person name="Rose D.R."/>
            <person name="Charles T.C."/>
        </authorList>
    </citation>
    <scope>NUCLEOTIDE SEQUENCE</scope>
</reference>
<dbReference type="PANTHER" id="PTHR43591:SF110">
    <property type="entry name" value="RHODANESE DOMAIN-CONTAINING PROTEIN"/>
    <property type="match status" value="1"/>
</dbReference>
<protein>
    <submittedName>
        <fullName evidence="2">Type 11 methyltransferase</fullName>
    </submittedName>
</protein>
<accession>X2LJI7</accession>
<dbReference type="Pfam" id="PF13649">
    <property type="entry name" value="Methyltransf_25"/>
    <property type="match status" value="1"/>
</dbReference>
<dbReference type="InterPro" id="IPR004033">
    <property type="entry name" value="UbiE/COQ5_MeTrFase"/>
</dbReference>
<feature type="domain" description="Methyltransferase" evidence="1">
    <location>
        <begin position="43"/>
        <end position="137"/>
    </location>
</feature>
<proteinExistence type="predicted"/>
<dbReference type="InterPro" id="IPR029063">
    <property type="entry name" value="SAM-dependent_MTases_sf"/>
</dbReference>
<dbReference type="Gene3D" id="3.40.50.150">
    <property type="entry name" value="Vaccinia Virus protein VP39"/>
    <property type="match status" value="1"/>
</dbReference>